<accession>A0A8X7BC89</accession>
<dbReference type="Proteomes" id="UP000887159">
    <property type="component" value="Unassembled WGS sequence"/>
</dbReference>
<protein>
    <submittedName>
        <fullName evidence="1">Uncharacterized protein</fullName>
    </submittedName>
</protein>
<gene>
    <name evidence="1" type="ORF">TNCV_2879841</name>
</gene>
<reference evidence="1" key="1">
    <citation type="submission" date="2020-08" db="EMBL/GenBank/DDBJ databases">
        <title>Multicomponent nature underlies the extraordinary mechanical properties of spider dragline silk.</title>
        <authorList>
            <person name="Kono N."/>
            <person name="Nakamura H."/>
            <person name="Mori M."/>
            <person name="Yoshida Y."/>
            <person name="Ohtoshi R."/>
            <person name="Malay A.D."/>
            <person name="Moran D.A.P."/>
            <person name="Tomita M."/>
            <person name="Numata K."/>
            <person name="Arakawa K."/>
        </authorList>
    </citation>
    <scope>NUCLEOTIDE SEQUENCE</scope>
</reference>
<dbReference type="AlphaFoldDB" id="A0A8X7BC89"/>
<proteinExistence type="predicted"/>
<dbReference type="EMBL" id="BMAU01021376">
    <property type="protein sequence ID" value="GFY26656.1"/>
    <property type="molecule type" value="Genomic_DNA"/>
</dbReference>
<evidence type="ECO:0000313" key="2">
    <source>
        <dbReference type="Proteomes" id="UP000887159"/>
    </source>
</evidence>
<name>A0A8X7BC89_TRICX</name>
<organism evidence="1 2">
    <name type="scientific">Trichonephila clavipes</name>
    <name type="common">Golden silk orbweaver</name>
    <name type="synonym">Nephila clavipes</name>
    <dbReference type="NCBI Taxonomy" id="2585209"/>
    <lineage>
        <taxon>Eukaryota</taxon>
        <taxon>Metazoa</taxon>
        <taxon>Ecdysozoa</taxon>
        <taxon>Arthropoda</taxon>
        <taxon>Chelicerata</taxon>
        <taxon>Arachnida</taxon>
        <taxon>Araneae</taxon>
        <taxon>Araneomorphae</taxon>
        <taxon>Entelegynae</taxon>
        <taxon>Araneoidea</taxon>
        <taxon>Nephilidae</taxon>
        <taxon>Trichonephila</taxon>
    </lineage>
</organism>
<comment type="caution">
    <text evidence="1">The sequence shown here is derived from an EMBL/GenBank/DDBJ whole genome shotgun (WGS) entry which is preliminary data.</text>
</comment>
<sequence length="109" mass="12088">MPLSRMLNSTFAMPNIIDSHDMGLRTVLQSRRPKINAYSTPDEGERILRKDLAGVSSQRCCIWQMLCKLISSKVANGLSGSEFALARVGDLFWLEGHIVGGYRRGEGGF</sequence>
<keyword evidence="2" id="KW-1185">Reference proteome</keyword>
<evidence type="ECO:0000313" key="1">
    <source>
        <dbReference type="EMBL" id="GFY26656.1"/>
    </source>
</evidence>